<dbReference type="Pfam" id="PF08281">
    <property type="entry name" value="Sigma70_r4_2"/>
    <property type="match status" value="1"/>
</dbReference>
<gene>
    <name evidence="8" type="primary">sigM_2</name>
    <name evidence="8" type="ORF">PMF13cell1_00951</name>
</gene>
<sequence length="177" mass="21125">MTREDKLLKKLEYGDMSALDELISLYYADILRYCICHTKDRQTAEDAVQETFLKTVRYLDRYVHKGKFRAFLYQVAANTCVDMWRKKHQEEQIPDTLECLEHGYSRAETEMDFILLIKELPKEQREIIYLRYAHDLTMREIGQILDLPVRTVQSRLRAALKRMKKELEKGGIPYEKI</sequence>
<evidence type="ECO:0000256" key="1">
    <source>
        <dbReference type="ARBA" id="ARBA00010641"/>
    </source>
</evidence>
<accession>A0A4P6LW56</accession>
<evidence type="ECO:0000256" key="2">
    <source>
        <dbReference type="ARBA" id="ARBA00023015"/>
    </source>
</evidence>
<dbReference type="SUPFAM" id="SSF88659">
    <property type="entry name" value="Sigma3 and sigma4 domains of RNA polymerase sigma factors"/>
    <property type="match status" value="1"/>
</dbReference>
<dbReference type="SUPFAM" id="SSF88946">
    <property type="entry name" value="Sigma2 domain of RNA polymerase sigma factors"/>
    <property type="match status" value="1"/>
</dbReference>
<keyword evidence="4" id="KW-0238">DNA-binding</keyword>
<dbReference type="Gene3D" id="1.10.10.10">
    <property type="entry name" value="Winged helix-like DNA-binding domain superfamily/Winged helix DNA-binding domain"/>
    <property type="match status" value="1"/>
</dbReference>
<dbReference type="InterPro" id="IPR013324">
    <property type="entry name" value="RNA_pol_sigma_r3/r4-like"/>
</dbReference>
<dbReference type="EMBL" id="CP035945">
    <property type="protein sequence ID" value="QBE95430.1"/>
    <property type="molecule type" value="Genomic_DNA"/>
</dbReference>
<evidence type="ECO:0000256" key="5">
    <source>
        <dbReference type="ARBA" id="ARBA00023163"/>
    </source>
</evidence>
<evidence type="ECO:0000259" key="6">
    <source>
        <dbReference type="Pfam" id="PF04542"/>
    </source>
</evidence>
<comment type="similarity">
    <text evidence="1">Belongs to the sigma-70 factor family. ECF subfamily.</text>
</comment>
<dbReference type="KEGG" id="bpro:PMF13cell1_00951"/>
<dbReference type="InterPro" id="IPR007627">
    <property type="entry name" value="RNA_pol_sigma70_r2"/>
</dbReference>
<name>A0A4P6LW56_9FIRM</name>
<keyword evidence="2" id="KW-0805">Transcription regulation</keyword>
<dbReference type="InterPro" id="IPR036388">
    <property type="entry name" value="WH-like_DNA-bd_sf"/>
</dbReference>
<keyword evidence="3" id="KW-0731">Sigma factor</keyword>
<dbReference type="InterPro" id="IPR039425">
    <property type="entry name" value="RNA_pol_sigma-70-like"/>
</dbReference>
<dbReference type="CDD" id="cd06171">
    <property type="entry name" value="Sigma70_r4"/>
    <property type="match status" value="1"/>
</dbReference>
<dbReference type="InterPro" id="IPR013249">
    <property type="entry name" value="RNA_pol_sigma70_r4_t2"/>
</dbReference>
<organism evidence="8 9">
    <name type="scientific">Blautia producta</name>
    <dbReference type="NCBI Taxonomy" id="33035"/>
    <lineage>
        <taxon>Bacteria</taxon>
        <taxon>Bacillati</taxon>
        <taxon>Bacillota</taxon>
        <taxon>Clostridia</taxon>
        <taxon>Lachnospirales</taxon>
        <taxon>Lachnospiraceae</taxon>
        <taxon>Blautia</taxon>
    </lineage>
</organism>
<dbReference type="NCBIfam" id="TIGR02937">
    <property type="entry name" value="sigma70-ECF"/>
    <property type="match status" value="1"/>
</dbReference>
<proteinExistence type="inferred from homology"/>
<protein>
    <submittedName>
        <fullName evidence="8">ECF RNA polymerase sigma factor SigM</fullName>
    </submittedName>
</protein>
<dbReference type="PANTHER" id="PTHR43133">
    <property type="entry name" value="RNA POLYMERASE ECF-TYPE SIGMA FACTO"/>
    <property type="match status" value="1"/>
</dbReference>
<evidence type="ECO:0000256" key="3">
    <source>
        <dbReference type="ARBA" id="ARBA00023082"/>
    </source>
</evidence>
<dbReference type="GO" id="GO:0016987">
    <property type="term" value="F:sigma factor activity"/>
    <property type="evidence" value="ECO:0007669"/>
    <property type="project" value="UniProtKB-KW"/>
</dbReference>
<feature type="domain" description="RNA polymerase sigma factor 70 region 4 type 2" evidence="7">
    <location>
        <begin position="113"/>
        <end position="163"/>
    </location>
</feature>
<evidence type="ECO:0000313" key="8">
    <source>
        <dbReference type="EMBL" id="QBE95430.1"/>
    </source>
</evidence>
<dbReference type="PANTHER" id="PTHR43133:SF8">
    <property type="entry name" value="RNA POLYMERASE SIGMA FACTOR HI_1459-RELATED"/>
    <property type="match status" value="1"/>
</dbReference>
<evidence type="ECO:0000259" key="7">
    <source>
        <dbReference type="Pfam" id="PF08281"/>
    </source>
</evidence>
<reference evidence="8 9" key="1">
    <citation type="submission" date="2019-01" db="EMBL/GenBank/DDBJ databases">
        <title>PMF-metabolizing Aryl O-demethylase.</title>
        <authorList>
            <person name="Kim M."/>
        </authorList>
    </citation>
    <scope>NUCLEOTIDE SEQUENCE [LARGE SCALE GENOMIC DNA]</scope>
    <source>
        <strain evidence="8 9">PMF1</strain>
    </source>
</reference>
<feature type="domain" description="RNA polymerase sigma-70 region 2" evidence="6">
    <location>
        <begin position="22"/>
        <end position="87"/>
    </location>
</feature>
<evidence type="ECO:0000256" key="4">
    <source>
        <dbReference type="ARBA" id="ARBA00023125"/>
    </source>
</evidence>
<dbReference type="InterPro" id="IPR013325">
    <property type="entry name" value="RNA_pol_sigma_r2"/>
</dbReference>
<evidence type="ECO:0000313" key="9">
    <source>
        <dbReference type="Proteomes" id="UP000289794"/>
    </source>
</evidence>
<dbReference type="Proteomes" id="UP000289794">
    <property type="component" value="Chromosome"/>
</dbReference>
<dbReference type="InterPro" id="IPR014284">
    <property type="entry name" value="RNA_pol_sigma-70_dom"/>
</dbReference>
<dbReference type="GO" id="GO:0006352">
    <property type="term" value="P:DNA-templated transcription initiation"/>
    <property type="evidence" value="ECO:0007669"/>
    <property type="project" value="InterPro"/>
</dbReference>
<dbReference type="Gene3D" id="1.10.1740.10">
    <property type="match status" value="1"/>
</dbReference>
<dbReference type="GO" id="GO:0003677">
    <property type="term" value="F:DNA binding"/>
    <property type="evidence" value="ECO:0007669"/>
    <property type="project" value="UniProtKB-KW"/>
</dbReference>
<dbReference type="AlphaFoldDB" id="A0A4P6LW56"/>
<keyword evidence="5" id="KW-0804">Transcription</keyword>
<dbReference type="Pfam" id="PF04542">
    <property type="entry name" value="Sigma70_r2"/>
    <property type="match status" value="1"/>
</dbReference>
<dbReference type="RefSeq" id="WP_130179980.1">
    <property type="nucleotide sequence ID" value="NZ_CP035945.1"/>
</dbReference>